<evidence type="ECO:0000313" key="3">
    <source>
        <dbReference type="Proteomes" id="UP000247150"/>
    </source>
</evidence>
<reference evidence="2 3" key="1">
    <citation type="submission" date="2018-05" db="EMBL/GenBank/DDBJ databases">
        <title>Freshwater and sediment microbial communities from various areas in North America, analyzing microbe dynamics in response to fracking.</title>
        <authorList>
            <person name="Lamendella R."/>
        </authorList>
    </citation>
    <scope>NUCLEOTIDE SEQUENCE [LARGE SCALE GENOMIC DNA]</scope>
    <source>
        <strain evidence="2 3">15_TX</strain>
    </source>
</reference>
<gene>
    <name evidence="2" type="ORF">DFO73_101837</name>
</gene>
<feature type="transmembrane region" description="Helical" evidence="1">
    <location>
        <begin position="39"/>
        <end position="61"/>
    </location>
</feature>
<name>A0A2V3A6P0_9BACI</name>
<keyword evidence="1" id="KW-0812">Transmembrane</keyword>
<dbReference type="AlphaFoldDB" id="A0A2V3A6P0"/>
<keyword evidence="1" id="KW-0472">Membrane</keyword>
<evidence type="ECO:0000313" key="2">
    <source>
        <dbReference type="EMBL" id="PWW32572.1"/>
    </source>
</evidence>
<accession>A0A2V3A6P0</accession>
<keyword evidence="1" id="KW-1133">Transmembrane helix</keyword>
<comment type="caution">
    <text evidence="2">The sequence shown here is derived from an EMBL/GenBank/DDBJ whole genome shotgun (WGS) entry which is preliminary data.</text>
</comment>
<evidence type="ECO:0000256" key="1">
    <source>
        <dbReference type="SAM" id="Phobius"/>
    </source>
</evidence>
<dbReference type="RefSeq" id="WP_110063472.1">
    <property type="nucleotide sequence ID" value="NZ_QGTW01000001.1"/>
</dbReference>
<feature type="transmembrane region" description="Helical" evidence="1">
    <location>
        <begin position="7"/>
        <end position="33"/>
    </location>
</feature>
<protein>
    <submittedName>
        <fullName evidence="2">Uncharacterized protein</fullName>
    </submittedName>
</protein>
<dbReference type="OrthoDB" id="2937728at2"/>
<organism evidence="2 3">
    <name type="scientific">Cytobacillus oceanisediminis</name>
    <dbReference type="NCBI Taxonomy" id="665099"/>
    <lineage>
        <taxon>Bacteria</taxon>
        <taxon>Bacillati</taxon>
        <taxon>Bacillota</taxon>
        <taxon>Bacilli</taxon>
        <taxon>Bacillales</taxon>
        <taxon>Bacillaceae</taxon>
        <taxon>Cytobacillus</taxon>
    </lineage>
</organism>
<sequence>MGLILGMYIGLLAGAVLGAVISFPLGSAVGIFIERSFESGWAIGIEIMLIALSAFVIFKLFNVRMKNTKKAF</sequence>
<dbReference type="Proteomes" id="UP000247150">
    <property type="component" value="Unassembled WGS sequence"/>
</dbReference>
<proteinExistence type="predicted"/>
<dbReference type="EMBL" id="QGTW01000001">
    <property type="protein sequence ID" value="PWW32572.1"/>
    <property type="molecule type" value="Genomic_DNA"/>
</dbReference>